<dbReference type="AlphaFoldDB" id="A0A835SR33"/>
<name>A0A835SR33_CHLIN</name>
<evidence type="ECO:0000313" key="3">
    <source>
        <dbReference type="Proteomes" id="UP000650467"/>
    </source>
</evidence>
<dbReference type="SUPFAM" id="SSF50978">
    <property type="entry name" value="WD40 repeat-like"/>
    <property type="match status" value="1"/>
</dbReference>
<dbReference type="Proteomes" id="UP000650467">
    <property type="component" value="Unassembled WGS sequence"/>
</dbReference>
<dbReference type="InterPro" id="IPR001680">
    <property type="entry name" value="WD40_rpt"/>
</dbReference>
<dbReference type="InterPro" id="IPR015943">
    <property type="entry name" value="WD40/YVTN_repeat-like_dom_sf"/>
</dbReference>
<proteinExistence type="predicted"/>
<keyword evidence="3" id="KW-1185">Reference proteome</keyword>
<feature type="compositionally biased region" description="Low complexity" evidence="1">
    <location>
        <begin position="85"/>
        <end position="95"/>
    </location>
</feature>
<evidence type="ECO:0000256" key="1">
    <source>
        <dbReference type="SAM" id="MobiDB-lite"/>
    </source>
</evidence>
<organism evidence="2 3">
    <name type="scientific">Chlamydomonas incerta</name>
    <dbReference type="NCBI Taxonomy" id="51695"/>
    <lineage>
        <taxon>Eukaryota</taxon>
        <taxon>Viridiplantae</taxon>
        <taxon>Chlorophyta</taxon>
        <taxon>core chlorophytes</taxon>
        <taxon>Chlorophyceae</taxon>
        <taxon>CS clade</taxon>
        <taxon>Chlamydomonadales</taxon>
        <taxon>Chlamydomonadaceae</taxon>
        <taxon>Chlamydomonas</taxon>
    </lineage>
</organism>
<dbReference type="Gene3D" id="2.130.10.10">
    <property type="entry name" value="YVTN repeat-like/Quinoprotein amine dehydrogenase"/>
    <property type="match status" value="1"/>
</dbReference>
<dbReference type="InterPro" id="IPR036322">
    <property type="entry name" value="WD40_repeat_dom_sf"/>
</dbReference>
<feature type="compositionally biased region" description="Acidic residues" evidence="1">
    <location>
        <begin position="96"/>
        <end position="106"/>
    </location>
</feature>
<feature type="region of interest" description="Disordered" evidence="1">
    <location>
        <begin position="182"/>
        <end position="231"/>
    </location>
</feature>
<evidence type="ECO:0000313" key="2">
    <source>
        <dbReference type="EMBL" id="KAG2428178.1"/>
    </source>
</evidence>
<dbReference type="Pfam" id="PF00400">
    <property type="entry name" value="WD40"/>
    <property type="match status" value="2"/>
</dbReference>
<reference evidence="2" key="1">
    <citation type="journal article" date="2020" name="bioRxiv">
        <title>Comparative genomics of Chlamydomonas.</title>
        <authorList>
            <person name="Craig R.J."/>
            <person name="Hasan A.R."/>
            <person name="Ness R.W."/>
            <person name="Keightley P.D."/>
        </authorList>
    </citation>
    <scope>NUCLEOTIDE SEQUENCE</scope>
    <source>
        <strain evidence="2">SAG 7.73</strain>
    </source>
</reference>
<feature type="region of interest" description="Disordered" evidence="1">
    <location>
        <begin position="272"/>
        <end position="309"/>
    </location>
</feature>
<comment type="caution">
    <text evidence="2">The sequence shown here is derived from an EMBL/GenBank/DDBJ whole genome shotgun (WGS) entry which is preliminary data.</text>
</comment>
<gene>
    <name evidence="2" type="ORF">HXX76_011858</name>
</gene>
<dbReference type="SMART" id="SM00320">
    <property type="entry name" value="WD40"/>
    <property type="match status" value="2"/>
</dbReference>
<accession>A0A835SR33</accession>
<feature type="compositionally biased region" description="Gly residues" evidence="1">
    <location>
        <begin position="280"/>
        <end position="299"/>
    </location>
</feature>
<feature type="region of interest" description="Disordered" evidence="1">
    <location>
        <begin position="85"/>
        <end position="111"/>
    </location>
</feature>
<feature type="compositionally biased region" description="Low complexity" evidence="1">
    <location>
        <begin position="208"/>
        <end position="219"/>
    </location>
</feature>
<sequence>MSRAGYKLPRWYSMLALQLAAAGLPAGCLLVGSGDCSIRLWRHTPSADPAGWATALRAARRQAEEDVRAAAAAAAARAAKRAAAREQALAEGAEPPTEEEEAEAEAEAAQPRRCRRPCQWQCVSVLRGHTAHVTSVFLPPASPIIVPAGGGGGGGGSLADAFRGLRLASGSVDNTIRIWRADALAPPPPPPPAAVLPAGEEDAEEARAAAATAAAAASAEPPPPAGHEGYQGADLVGSKLLWLKDRALQYADLQELWDPAVRAAKEARARRERAAAAKAAGGGAGAAGGGQQQPGGNGAEGEQEEEAVAAPRPPFPAFLSTRALAALSPPGETVELLGGGPGLGYVAAMTDKQRLYLFACKFDVII</sequence>
<protein>
    <submittedName>
        <fullName evidence="2">Uncharacterized protein</fullName>
    </submittedName>
</protein>
<feature type="compositionally biased region" description="Pro residues" evidence="1">
    <location>
        <begin position="185"/>
        <end position="194"/>
    </location>
</feature>
<dbReference type="EMBL" id="JAEHOC010000036">
    <property type="protein sequence ID" value="KAG2428178.1"/>
    <property type="molecule type" value="Genomic_DNA"/>
</dbReference>